<reference evidence="3" key="3">
    <citation type="submission" date="2010-09" db="EMBL/GenBank/DDBJ databases">
        <title>Annotation of Gaeumannomyces graminis var. tritici R3-111a-1.</title>
        <authorList>
            <consortium name="The Broad Institute Genome Sequencing Platform"/>
            <person name="Ma L.-J."/>
            <person name="Dead R."/>
            <person name="Young S.K."/>
            <person name="Zeng Q."/>
            <person name="Gargeya S."/>
            <person name="Fitzgerald M."/>
            <person name="Haas B."/>
            <person name="Abouelleil A."/>
            <person name="Alvarado L."/>
            <person name="Arachchi H.M."/>
            <person name="Berlin A."/>
            <person name="Brown A."/>
            <person name="Chapman S.B."/>
            <person name="Chen Z."/>
            <person name="Dunbar C."/>
            <person name="Freedman E."/>
            <person name="Gearin G."/>
            <person name="Gellesch M."/>
            <person name="Goldberg J."/>
            <person name="Griggs A."/>
            <person name="Gujja S."/>
            <person name="Heiman D."/>
            <person name="Howarth C."/>
            <person name="Larson L."/>
            <person name="Lui A."/>
            <person name="MacDonald P.J.P."/>
            <person name="Mehta T."/>
            <person name="Montmayeur A."/>
            <person name="Murphy C."/>
            <person name="Neiman D."/>
            <person name="Pearson M."/>
            <person name="Priest M."/>
            <person name="Roberts A."/>
            <person name="Saif S."/>
            <person name="Shea T."/>
            <person name="Shenoy N."/>
            <person name="Sisk P."/>
            <person name="Stolte C."/>
            <person name="Sykes S."/>
            <person name="Yandava C."/>
            <person name="Wortman J."/>
            <person name="Nusbaum C."/>
            <person name="Birren B."/>
        </authorList>
    </citation>
    <scope>NUCLEOTIDE SEQUENCE</scope>
    <source>
        <strain evidence="3">R3-111a-1</strain>
    </source>
</reference>
<dbReference type="VEuPathDB" id="FungiDB:GGTG_03590"/>
<keyword evidence="1" id="KW-0812">Transmembrane</keyword>
<proteinExistence type="predicted"/>
<dbReference type="RefSeq" id="XP_009219635.1">
    <property type="nucleotide sequence ID" value="XM_009221371.1"/>
</dbReference>
<evidence type="ECO:0000313" key="3">
    <source>
        <dbReference type="EMBL" id="EJT78490.1"/>
    </source>
</evidence>
<reference evidence="4" key="4">
    <citation type="journal article" date="2015" name="G3 (Bethesda)">
        <title>Genome sequences of three phytopathogenic species of the Magnaporthaceae family of fungi.</title>
        <authorList>
            <person name="Okagaki L.H."/>
            <person name="Nunes C.C."/>
            <person name="Sailsbery J."/>
            <person name="Clay B."/>
            <person name="Brown D."/>
            <person name="John T."/>
            <person name="Oh Y."/>
            <person name="Young N."/>
            <person name="Fitzgerald M."/>
            <person name="Haas B.J."/>
            <person name="Zeng Q."/>
            <person name="Young S."/>
            <person name="Adiconis X."/>
            <person name="Fan L."/>
            <person name="Levin J.Z."/>
            <person name="Mitchell T.K."/>
            <person name="Okubara P.A."/>
            <person name="Farman M.L."/>
            <person name="Kohn L.M."/>
            <person name="Birren B."/>
            <person name="Ma L.-J."/>
            <person name="Dean R.A."/>
        </authorList>
    </citation>
    <scope>NUCLEOTIDE SEQUENCE</scope>
    <source>
        <strain evidence="4">R3-111a-1</strain>
    </source>
</reference>
<dbReference type="PANTHER" id="PTHR37019:SF1">
    <property type="entry name" value="EXPERA DOMAIN-CONTAINING PROTEIN"/>
    <property type="match status" value="1"/>
</dbReference>
<feature type="transmembrane region" description="Helical" evidence="1">
    <location>
        <begin position="21"/>
        <end position="43"/>
    </location>
</feature>
<reference evidence="4" key="5">
    <citation type="submission" date="2018-04" db="UniProtKB">
        <authorList>
            <consortium name="EnsemblFungi"/>
        </authorList>
    </citation>
    <scope>IDENTIFICATION</scope>
    <source>
        <strain evidence="4">R3-111a-1</strain>
    </source>
</reference>
<sequence length="162" mass="18121">MASLDTIPSIYWIQLAWLDPLISFGTMLQALFAPDMLFAIYLPRHLVAAVPFPPLYRPLLHQVGAWYLFHTIVSGATPRVTRDRNVWKMLQVAMLAIDSCLLWDFYGIVAEQGRADPRAWKMGELAGVAYVACVWVLRLSFVVGVGLSRRTVTSDGGVKKQA</sequence>
<keyword evidence="1" id="KW-1133">Transmembrane helix</keyword>
<reference evidence="5" key="1">
    <citation type="submission" date="2010-07" db="EMBL/GenBank/DDBJ databases">
        <title>The genome sequence of Gaeumannomyces graminis var. tritici strain R3-111a-1.</title>
        <authorList>
            <consortium name="The Broad Institute Genome Sequencing Platform"/>
            <person name="Ma L.-J."/>
            <person name="Dead R."/>
            <person name="Young S."/>
            <person name="Zeng Q."/>
            <person name="Koehrsen M."/>
            <person name="Alvarado L."/>
            <person name="Berlin A."/>
            <person name="Chapman S.B."/>
            <person name="Chen Z."/>
            <person name="Freedman E."/>
            <person name="Gellesch M."/>
            <person name="Goldberg J."/>
            <person name="Griggs A."/>
            <person name="Gujja S."/>
            <person name="Heilman E.R."/>
            <person name="Heiman D."/>
            <person name="Hepburn T."/>
            <person name="Howarth C."/>
            <person name="Jen D."/>
            <person name="Larson L."/>
            <person name="Mehta T."/>
            <person name="Neiman D."/>
            <person name="Pearson M."/>
            <person name="Roberts A."/>
            <person name="Saif S."/>
            <person name="Shea T."/>
            <person name="Shenoy N."/>
            <person name="Sisk P."/>
            <person name="Stolte C."/>
            <person name="Sykes S."/>
            <person name="Walk T."/>
            <person name="White J."/>
            <person name="Yandava C."/>
            <person name="Haas B."/>
            <person name="Nusbaum C."/>
            <person name="Birren B."/>
        </authorList>
    </citation>
    <scope>NUCLEOTIDE SEQUENCE [LARGE SCALE GENOMIC DNA]</scope>
    <source>
        <strain evidence="5">R3-111a-1</strain>
    </source>
</reference>
<feature type="transmembrane region" description="Helical" evidence="1">
    <location>
        <begin position="92"/>
        <end position="109"/>
    </location>
</feature>
<keyword evidence="5" id="KW-1185">Reference proteome</keyword>
<name>J3NQN4_GAET3</name>
<feature type="domain" description="DUF7704" evidence="2">
    <location>
        <begin position="6"/>
        <end position="146"/>
    </location>
</feature>
<evidence type="ECO:0000313" key="5">
    <source>
        <dbReference type="Proteomes" id="UP000006039"/>
    </source>
</evidence>
<dbReference type="Pfam" id="PF24803">
    <property type="entry name" value="DUF7704"/>
    <property type="match status" value="1"/>
</dbReference>
<evidence type="ECO:0000256" key="1">
    <source>
        <dbReference type="SAM" id="Phobius"/>
    </source>
</evidence>
<gene>
    <name evidence="4" type="primary">20344048</name>
    <name evidence="3" type="ORF">GGTG_03590</name>
</gene>
<dbReference type="PANTHER" id="PTHR37019">
    <property type="entry name" value="CHROMOSOME 1, WHOLE GENOME SHOTGUN SEQUENCE"/>
    <property type="match status" value="1"/>
</dbReference>
<dbReference type="Proteomes" id="UP000006039">
    <property type="component" value="Unassembled WGS sequence"/>
</dbReference>
<dbReference type="InterPro" id="IPR056121">
    <property type="entry name" value="DUF7704"/>
</dbReference>
<accession>J3NQN4</accession>
<evidence type="ECO:0000313" key="4">
    <source>
        <dbReference type="EnsemblFungi" id="EJT78490"/>
    </source>
</evidence>
<evidence type="ECO:0000259" key="2">
    <source>
        <dbReference type="Pfam" id="PF24803"/>
    </source>
</evidence>
<protein>
    <recommendedName>
        <fullName evidence="2">DUF7704 domain-containing protein</fullName>
    </recommendedName>
</protein>
<dbReference type="EMBL" id="GL385396">
    <property type="protein sequence ID" value="EJT78490.1"/>
    <property type="molecule type" value="Genomic_DNA"/>
</dbReference>
<dbReference type="HOGENOM" id="CLU_112091_1_0_1"/>
<dbReference type="AlphaFoldDB" id="J3NQN4"/>
<organism evidence="3">
    <name type="scientific">Gaeumannomyces tritici (strain R3-111a-1)</name>
    <name type="common">Wheat and barley take-all root rot fungus</name>
    <name type="synonym">Gaeumannomyces graminis var. tritici</name>
    <dbReference type="NCBI Taxonomy" id="644352"/>
    <lineage>
        <taxon>Eukaryota</taxon>
        <taxon>Fungi</taxon>
        <taxon>Dikarya</taxon>
        <taxon>Ascomycota</taxon>
        <taxon>Pezizomycotina</taxon>
        <taxon>Sordariomycetes</taxon>
        <taxon>Sordariomycetidae</taxon>
        <taxon>Magnaporthales</taxon>
        <taxon>Magnaporthaceae</taxon>
        <taxon>Gaeumannomyces</taxon>
    </lineage>
</organism>
<keyword evidence="1" id="KW-0472">Membrane</keyword>
<dbReference type="GeneID" id="20344048"/>
<feature type="transmembrane region" description="Helical" evidence="1">
    <location>
        <begin position="129"/>
        <end position="147"/>
    </location>
</feature>
<dbReference type="EnsemblFungi" id="EJT78490">
    <property type="protein sequence ID" value="EJT78490"/>
    <property type="gene ID" value="GGTG_03590"/>
</dbReference>
<dbReference type="eggNOG" id="ENOG502SV8Y">
    <property type="taxonomic scope" value="Eukaryota"/>
</dbReference>
<dbReference type="OrthoDB" id="3587182at2759"/>
<reference evidence="3" key="2">
    <citation type="submission" date="2010-07" db="EMBL/GenBank/DDBJ databases">
        <authorList>
            <consortium name="The Broad Institute Genome Sequencing Platform"/>
            <consortium name="Broad Institute Genome Sequencing Center for Infectious Disease"/>
            <person name="Ma L.-J."/>
            <person name="Dead R."/>
            <person name="Young S."/>
            <person name="Zeng Q."/>
            <person name="Koehrsen M."/>
            <person name="Alvarado L."/>
            <person name="Berlin A."/>
            <person name="Chapman S.B."/>
            <person name="Chen Z."/>
            <person name="Freedman E."/>
            <person name="Gellesch M."/>
            <person name="Goldberg J."/>
            <person name="Griggs A."/>
            <person name="Gujja S."/>
            <person name="Heilman E.R."/>
            <person name="Heiman D."/>
            <person name="Hepburn T."/>
            <person name="Howarth C."/>
            <person name="Jen D."/>
            <person name="Larson L."/>
            <person name="Mehta T."/>
            <person name="Neiman D."/>
            <person name="Pearson M."/>
            <person name="Roberts A."/>
            <person name="Saif S."/>
            <person name="Shea T."/>
            <person name="Shenoy N."/>
            <person name="Sisk P."/>
            <person name="Stolte C."/>
            <person name="Sykes S."/>
            <person name="Walk T."/>
            <person name="White J."/>
            <person name="Yandava C."/>
            <person name="Haas B."/>
            <person name="Nusbaum C."/>
            <person name="Birren B."/>
        </authorList>
    </citation>
    <scope>NUCLEOTIDE SEQUENCE</scope>
    <source>
        <strain evidence="3">R3-111a-1</strain>
    </source>
</reference>